<dbReference type="AlphaFoldDB" id="A0A6I6GHQ5"/>
<dbReference type="Proteomes" id="UP000426027">
    <property type="component" value="Chromosome"/>
</dbReference>
<dbReference type="Pfam" id="PF13366">
    <property type="entry name" value="PDDEXK_3"/>
    <property type="match status" value="1"/>
</dbReference>
<gene>
    <name evidence="1" type="ORF">GLV81_07395</name>
</gene>
<keyword evidence="2" id="KW-1185">Reference proteome</keyword>
<dbReference type="Gene3D" id="3.90.320.10">
    <property type="match status" value="1"/>
</dbReference>
<dbReference type="InterPro" id="IPR026350">
    <property type="entry name" value="GxxExxY"/>
</dbReference>
<evidence type="ECO:0000313" key="2">
    <source>
        <dbReference type="Proteomes" id="UP000426027"/>
    </source>
</evidence>
<organism evidence="1 2">
    <name type="scientific">Phnomibacter ginsenosidimutans</name>
    <dbReference type="NCBI Taxonomy" id="2676868"/>
    <lineage>
        <taxon>Bacteria</taxon>
        <taxon>Pseudomonadati</taxon>
        <taxon>Bacteroidota</taxon>
        <taxon>Chitinophagia</taxon>
        <taxon>Chitinophagales</taxon>
        <taxon>Chitinophagaceae</taxon>
        <taxon>Phnomibacter</taxon>
    </lineage>
</organism>
<dbReference type="KEGG" id="fls:GLV81_07395"/>
<evidence type="ECO:0000313" key="1">
    <source>
        <dbReference type="EMBL" id="QGW27945.1"/>
    </source>
</evidence>
<sequence length="123" mass="14141">METNDLTALIIEQAIDIHRKTGPGLFESVYEEMLWYKLNQLGLFIERQKEIPVYLDGIKMGIGFRADLIIDQQVIVEIKSIETLLPVHAKQLLTYLKLTSISTGLLINFNEELLKQGIKRLKN</sequence>
<protein>
    <submittedName>
        <fullName evidence="1">GxxExxY protein</fullName>
    </submittedName>
</protein>
<dbReference type="NCBIfam" id="TIGR04256">
    <property type="entry name" value="GxxExxY"/>
    <property type="match status" value="1"/>
</dbReference>
<accession>A0A6I6GHQ5</accession>
<dbReference type="EMBL" id="CP046566">
    <property type="protein sequence ID" value="QGW27945.1"/>
    <property type="molecule type" value="Genomic_DNA"/>
</dbReference>
<dbReference type="RefSeq" id="WP_157478191.1">
    <property type="nucleotide sequence ID" value="NZ_CP046566.1"/>
</dbReference>
<reference evidence="1 2" key="1">
    <citation type="submission" date="2019-11" db="EMBL/GenBank/DDBJ databases">
        <authorList>
            <person name="Im W.T."/>
        </authorList>
    </citation>
    <scope>NUCLEOTIDE SEQUENCE [LARGE SCALE GENOMIC DNA]</scope>
    <source>
        <strain evidence="1 2">SB-02</strain>
    </source>
</reference>
<name>A0A6I6GHQ5_9BACT</name>
<proteinExistence type="predicted"/>
<dbReference type="InterPro" id="IPR011604">
    <property type="entry name" value="PDDEXK-like_dom_sf"/>
</dbReference>